<keyword evidence="1" id="KW-0812">Transmembrane</keyword>
<sequence length="41" mass="4744">MKKTEHATYNAIFWLGLVLMAAVFAITVMNVLGVWQEGWRF</sequence>
<name>X1TT00_9ZZZZ</name>
<comment type="caution">
    <text evidence="2">The sequence shown here is derived from an EMBL/GenBank/DDBJ whole genome shotgun (WGS) entry which is preliminary data.</text>
</comment>
<keyword evidence="1" id="KW-1133">Transmembrane helix</keyword>
<feature type="transmembrane region" description="Helical" evidence="1">
    <location>
        <begin position="12"/>
        <end position="35"/>
    </location>
</feature>
<organism evidence="2">
    <name type="scientific">marine sediment metagenome</name>
    <dbReference type="NCBI Taxonomy" id="412755"/>
    <lineage>
        <taxon>unclassified sequences</taxon>
        <taxon>metagenomes</taxon>
        <taxon>ecological metagenomes</taxon>
    </lineage>
</organism>
<gene>
    <name evidence="2" type="ORF">S12H4_24956</name>
</gene>
<keyword evidence="1" id="KW-0472">Membrane</keyword>
<dbReference type="EMBL" id="BARW01013745">
    <property type="protein sequence ID" value="GAI83169.1"/>
    <property type="molecule type" value="Genomic_DNA"/>
</dbReference>
<proteinExistence type="predicted"/>
<protein>
    <submittedName>
        <fullName evidence="2">Uncharacterized protein</fullName>
    </submittedName>
</protein>
<reference evidence="2" key="1">
    <citation type="journal article" date="2014" name="Front. Microbiol.">
        <title>High frequency of phylogenetically diverse reductive dehalogenase-homologous genes in deep subseafloor sedimentary metagenomes.</title>
        <authorList>
            <person name="Kawai M."/>
            <person name="Futagami T."/>
            <person name="Toyoda A."/>
            <person name="Takaki Y."/>
            <person name="Nishi S."/>
            <person name="Hori S."/>
            <person name="Arai W."/>
            <person name="Tsubouchi T."/>
            <person name="Morono Y."/>
            <person name="Uchiyama I."/>
            <person name="Ito T."/>
            <person name="Fujiyama A."/>
            <person name="Inagaki F."/>
            <person name="Takami H."/>
        </authorList>
    </citation>
    <scope>NUCLEOTIDE SEQUENCE</scope>
    <source>
        <strain evidence="2">Expedition CK06-06</strain>
    </source>
</reference>
<accession>X1TT00</accession>
<evidence type="ECO:0000256" key="1">
    <source>
        <dbReference type="SAM" id="Phobius"/>
    </source>
</evidence>
<dbReference type="AlphaFoldDB" id="X1TT00"/>
<evidence type="ECO:0000313" key="2">
    <source>
        <dbReference type="EMBL" id="GAI83169.1"/>
    </source>
</evidence>